<organism evidence="1 2">
    <name type="scientific">Catharanthus roseus</name>
    <name type="common">Madagascar periwinkle</name>
    <name type="synonym">Vinca rosea</name>
    <dbReference type="NCBI Taxonomy" id="4058"/>
    <lineage>
        <taxon>Eukaryota</taxon>
        <taxon>Viridiplantae</taxon>
        <taxon>Streptophyta</taxon>
        <taxon>Embryophyta</taxon>
        <taxon>Tracheophyta</taxon>
        <taxon>Spermatophyta</taxon>
        <taxon>Magnoliopsida</taxon>
        <taxon>eudicotyledons</taxon>
        <taxon>Gunneridae</taxon>
        <taxon>Pentapetalae</taxon>
        <taxon>asterids</taxon>
        <taxon>lamiids</taxon>
        <taxon>Gentianales</taxon>
        <taxon>Apocynaceae</taxon>
        <taxon>Rauvolfioideae</taxon>
        <taxon>Vinceae</taxon>
        <taxon>Catharanthinae</taxon>
        <taxon>Catharanthus</taxon>
    </lineage>
</organism>
<sequence>MKRALKDISNMDFSCHDIPPKNPVRLRRVMKVGAYSGLSECYKNVGLFDLGLKAKLYTWCNKRMGERCTWVRLDRGEQIYPNASVCVCNLLILIILHSLSAWMGRAGVGMGKSMTELQRYLEALLDKKDMYWQIRLKANRLTCGDRNAGGVLDDLADIENHIVELNFDDLFQDVHVPSLSREDSDWLMRSFIEEEYVKECILKRFKSLK</sequence>
<evidence type="ECO:0000313" key="1">
    <source>
        <dbReference type="EMBL" id="KAI5653765.1"/>
    </source>
</evidence>
<comment type="caution">
    <text evidence="1">The sequence shown here is derived from an EMBL/GenBank/DDBJ whole genome shotgun (WGS) entry which is preliminary data.</text>
</comment>
<dbReference type="EMBL" id="CM044707">
    <property type="protein sequence ID" value="KAI5653765.1"/>
    <property type="molecule type" value="Genomic_DNA"/>
</dbReference>
<dbReference type="Proteomes" id="UP001060085">
    <property type="component" value="Linkage Group LG07"/>
</dbReference>
<evidence type="ECO:0000313" key="2">
    <source>
        <dbReference type="Proteomes" id="UP001060085"/>
    </source>
</evidence>
<gene>
    <name evidence="1" type="ORF">M9H77_30952</name>
</gene>
<accession>A0ACC0A0J7</accession>
<proteinExistence type="predicted"/>
<name>A0ACC0A0J7_CATRO</name>
<keyword evidence="2" id="KW-1185">Reference proteome</keyword>
<protein>
    <submittedName>
        <fullName evidence="1">Uncharacterized protein</fullName>
    </submittedName>
</protein>
<reference evidence="2" key="1">
    <citation type="journal article" date="2023" name="Nat. Plants">
        <title>Single-cell RNA sequencing provides a high-resolution roadmap for understanding the multicellular compartmentation of specialized metabolism.</title>
        <authorList>
            <person name="Sun S."/>
            <person name="Shen X."/>
            <person name="Li Y."/>
            <person name="Li Y."/>
            <person name="Wang S."/>
            <person name="Li R."/>
            <person name="Zhang H."/>
            <person name="Shen G."/>
            <person name="Guo B."/>
            <person name="Wei J."/>
            <person name="Xu J."/>
            <person name="St-Pierre B."/>
            <person name="Chen S."/>
            <person name="Sun C."/>
        </authorList>
    </citation>
    <scope>NUCLEOTIDE SEQUENCE [LARGE SCALE GENOMIC DNA]</scope>
</reference>